<reference evidence="2 3" key="1">
    <citation type="submission" date="2019-08" db="EMBL/GenBank/DDBJ databases">
        <title>Draft genome sequences of two oriental melons (Cucumis melo L. var makuwa).</title>
        <authorList>
            <person name="Kwon S.-Y."/>
        </authorList>
    </citation>
    <scope>NUCLEOTIDE SEQUENCE [LARGE SCALE GENOMIC DNA]</scope>
    <source>
        <strain evidence="3">cv. Chang Bougi</strain>
        <tissue evidence="2">Leaf</tissue>
    </source>
</reference>
<evidence type="ECO:0000313" key="3">
    <source>
        <dbReference type="Proteomes" id="UP000321947"/>
    </source>
</evidence>
<accession>A0A5D3BST1</accession>
<dbReference type="EMBL" id="SSTD01015868">
    <property type="protein sequence ID" value="TYK02170.1"/>
    <property type="molecule type" value="Genomic_DNA"/>
</dbReference>
<dbReference type="Proteomes" id="UP000321947">
    <property type="component" value="Unassembled WGS sequence"/>
</dbReference>
<organism evidence="2 3">
    <name type="scientific">Cucumis melo var. makuwa</name>
    <name type="common">Oriental melon</name>
    <dbReference type="NCBI Taxonomy" id="1194695"/>
    <lineage>
        <taxon>Eukaryota</taxon>
        <taxon>Viridiplantae</taxon>
        <taxon>Streptophyta</taxon>
        <taxon>Embryophyta</taxon>
        <taxon>Tracheophyta</taxon>
        <taxon>Spermatophyta</taxon>
        <taxon>Magnoliopsida</taxon>
        <taxon>eudicotyledons</taxon>
        <taxon>Gunneridae</taxon>
        <taxon>Pentapetalae</taxon>
        <taxon>rosids</taxon>
        <taxon>fabids</taxon>
        <taxon>Cucurbitales</taxon>
        <taxon>Cucurbitaceae</taxon>
        <taxon>Benincaseae</taxon>
        <taxon>Cucumis</taxon>
    </lineage>
</organism>
<evidence type="ECO:0000256" key="1">
    <source>
        <dbReference type="SAM" id="MobiDB-lite"/>
    </source>
</evidence>
<dbReference type="AlphaFoldDB" id="A0A5D3BST1"/>
<feature type="region of interest" description="Disordered" evidence="1">
    <location>
        <begin position="45"/>
        <end position="64"/>
    </location>
</feature>
<gene>
    <name evidence="2" type="ORF">E5676_scaffold388G00660</name>
</gene>
<evidence type="ECO:0000313" key="2">
    <source>
        <dbReference type="EMBL" id="TYK02170.1"/>
    </source>
</evidence>
<proteinExistence type="predicted"/>
<sequence>MNASLNKIGFTLTTLLHELQRFQNLIMGKGKEVEANVATTKKEFIGGSSPKTKVGPSQMKKKERGILPRIVRERKLLKVNVTTATRMGIGQGIVQSTLLRRKHKKLVLEKLVEGGIFLKIWSKRGCLS</sequence>
<name>A0A5D3BST1_CUCMM</name>
<comment type="caution">
    <text evidence="2">The sequence shown here is derived from an EMBL/GenBank/DDBJ whole genome shotgun (WGS) entry which is preliminary data.</text>
</comment>
<protein>
    <submittedName>
        <fullName evidence="2">Gag/pol protein</fullName>
    </submittedName>
</protein>